<dbReference type="Gene3D" id="3.90.1140.10">
    <property type="entry name" value="Cyclic phosphodiesterase"/>
    <property type="match status" value="1"/>
</dbReference>
<evidence type="ECO:0000313" key="2">
    <source>
        <dbReference type="Proteomes" id="UP000188879"/>
    </source>
</evidence>
<dbReference type="Proteomes" id="UP000188879">
    <property type="component" value="Unassembled WGS sequence"/>
</dbReference>
<evidence type="ECO:0008006" key="3">
    <source>
        <dbReference type="Google" id="ProtNLM"/>
    </source>
</evidence>
<protein>
    <recommendedName>
        <fullName evidence="3">Phosphoesterase HXTX</fullName>
    </recommendedName>
</protein>
<dbReference type="RefSeq" id="WP_076958848.1">
    <property type="nucleotide sequence ID" value="NZ_MLCO01000195.1"/>
</dbReference>
<dbReference type="AlphaFoldDB" id="A0A1V2GYN0"/>
<proteinExistence type="predicted"/>
<dbReference type="EMBL" id="MLCO01000195">
    <property type="protein sequence ID" value="ONG50252.1"/>
    <property type="molecule type" value="Genomic_DNA"/>
</dbReference>
<dbReference type="OrthoDB" id="793003at2"/>
<name>A0A1V2GYN0_9PROT</name>
<sequence>MAAPDPLILTLTLDPASFARLDALRRCHFPPERNQLSAHLTLFHALPGDALDEVRANLSVLAGGTPPMPLRFTGLRSLGRGTAVVVESPALVALRGMLVGAWHSRLTPQDRQGFRPHVTIQNFVTPDTARELVAGGLEAFEGAGTGMALWHYRGGPWEAVEEFEFKK</sequence>
<dbReference type="InterPro" id="IPR009097">
    <property type="entry name" value="Cyclic_Pdiesterase"/>
</dbReference>
<comment type="caution">
    <text evidence="1">The sequence shown here is derived from an EMBL/GenBank/DDBJ whole genome shotgun (WGS) entry which is preliminary data.</text>
</comment>
<dbReference type="SUPFAM" id="SSF55144">
    <property type="entry name" value="LigT-like"/>
    <property type="match status" value="1"/>
</dbReference>
<evidence type="ECO:0000313" key="1">
    <source>
        <dbReference type="EMBL" id="ONG50252.1"/>
    </source>
</evidence>
<organism evidence="1 2">
    <name type="scientific">Teichococcus deserti</name>
    <dbReference type="NCBI Taxonomy" id="1817963"/>
    <lineage>
        <taxon>Bacteria</taxon>
        <taxon>Pseudomonadati</taxon>
        <taxon>Pseudomonadota</taxon>
        <taxon>Alphaproteobacteria</taxon>
        <taxon>Acetobacterales</taxon>
        <taxon>Roseomonadaceae</taxon>
        <taxon>Roseomonas</taxon>
    </lineage>
</organism>
<reference evidence="1 2" key="1">
    <citation type="submission" date="2016-10" db="EMBL/GenBank/DDBJ databases">
        <title>Draft Genome sequence of Roseomonas sp. strain M3.</title>
        <authorList>
            <person name="Subhash Y."/>
            <person name="Lee S."/>
        </authorList>
    </citation>
    <scope>NUCLEOTIDE SEQUENCE [LARGE SCALE GENOMIC DNA]</scope>
    <source>
        <strain evidence="1 2">M3</strain>
    </source>
</reference>
<keyword evidence="2" id="KW-1185">Reference proteome</keyword>
<dbReference type="Pfam" id="PF13563">
    <property type="entry name" value="2_5_RNA_ligase2"/>
    <property type="match status" value="1"/>
</dbReference>
<accession>A0A1V2GYN0</accession>
<gene>
    <name evidence="1" type="ORF">BKE38_18785</name>
</gene>